<accession>A0A540N222</accession>
<keyword evidence="2" id="KW-1185">Reference proteome</keyword>
<dbReference type="GO" id="GO:0016192">
    <property type="term" value="P:vesicle-mediated transport"/>
    <property type="evidence" value="ECO:0007669"/>
    <property type="project" value="TreeGrafter"/>
</dbReference>
<evidence type="ECO:0000313" key="1">
    <source>
        <dbReference type="EMBL" id="TQE05075.1"/>
    </source>
</evidence>
<comment type="caution">
    <text evidence="1">The sequence shown here is derived from an EMBL/GenBank/DDBJ whole genome shotgun (WGS) entry which is preliminary data.</text>
</comment>
<sequence length="98" mass="11212">MGGSQLLQQVHKVPVTDMEALKSPLMGLFEKHRACKFILYVQDYSETDPKTHERMDLTRVTSRDFILCLTSLQGTQYPLRSCVSCLKGEEKCLLPNTY</sequence>
<dbReference type="InterPro" id="IPR018203">
    <property type="entry name" value="GDP_dissociation_inhibitor"/>
</dbReference>
<dbReference type="Proteomes" id="UP000315295">
    <property type="component" value="Unassembled WGS sequence"/>
</dbReference>
<name>A0A540N222_MALBA</name>
<dbReference type="STRING" id="106549.A0A540N222"/>
<proteinExistence type="predicted"/>
<dbReference type="Gene3D" id="1.10.405.10">
    <property type="entry name" value="Guanine Nucleotide Dissociation Inhibitor, domain 1"/>
    <property type="match status" value="1"/>
</dbReference>
<reference evidence="1 2" key="1">
    <citation type="journal article" date="2019" name="G3 (Bethesda)">
        <title>Sequencing of a Wild Apple (Malus baccata) Genome Unravels the Differences Between Cultivated and Wild Apple Species Regarding Disease Resistance and Cold Tolerance.</title>
        <authorList>
            <person name="Chen X."/>
        </authorList>
    </citation>
    <scope>NUCLEOTIDE SEQUENCE [LARGE SCALE GENOMIC DNA]</scope>
    <source>
        <strain evidence="2">cv. Shandingzi</strain>
        <tissue evidence="1">Leaves</tissue>
    </source>
</reference>
<gene>
    <name evidence="1" type="ORF">C1H46_009227</name>
</gene>
<organism evidence="1 2">
    <name type="scientific">Malus baccata</name>
    <name type="common">Siberian crab apple</name>
    <name type="synonym">Pyrus baccata</name>
    <dbReference type="NCBI Taxonomy" id="106549"/>
    <lineage>
        <taxon>Eukaryota</taxon>
        <taxon>Viridiplantae</taxon>
        <taxon>Streptophyta</taxon>
        <taxon>Embryophyta</taxon>
        <taxon>Tracheophyta</taxon>
        <taxon>Spermatophyta</taxon>
        <taxon>Magnoliopsida</taxon>
        <taxon>eudicotyledons</taxon>
        <taxon>Gunneridae</taxon>
        <taxon>Pentapetalae</taxon>
        <taxon>rosids</taxon>
        <taxon>fabids</taxon>
        <taxon>Rosales</taxon>
        <taxon>Rosaceae</taxon>
        <taxon>Amygdaloideae</taxon>
        <taxon>Maleae</taxon>
        <taxon>Malus</taxon>
    </lineage>
</organism>
<dbReference type="PANTHER" id="PTHR11787:SF8">
    <property type="entry name" value="RAB GDP DISSOCIATION INHIBITOR"/>
    <property type="match status" value="1"/>
</dbReference>
<dbReference type="GO" id="GO:0005737">
    <property type="term" value="C:cytoplasm"/>
    <property type="evidence" value="ECO:0007669"/>
    <property type="project" value="TreeGrafter"/>
</dbReference>
<dbReference type="Pfam" id="PF00996">
    <property type="entry name" value="GDI"/>
    <property type="match status" value="1"/>
</dbReference>
<protein>
    <submittedName>
        <fullName evidence="1">Uncharacterized protein</fullName>
    </submittedName>
</protein>
<dbReference type="GO" id="GO:0007264">
    <property type="term" value="P:small GTPase-mediated signal transduction"/>
    <property type="evidence" value="ECO:0007669"/>
    <property type="project" value="InterPro"/>
</dbReference>
<evidence type="ECO:0000313" key="2">
    <source>
        <dbReference type="Proteomes" id="UP000315295"/>
    </source>
</evidence>
<dbReference type="PANTHER" id="PTHR11787">
    <property type="entry name" value="RAB GDP-DISSOCIATION INHIBITOR"/>
    <property type="match status" value="1"/>
</dbReference>
<dbReference type="AlphaFoldDB" id="A0A540N222"/>
<dbReference type="EMBL" id="VIEB01000128">
    <property type="protein sequence ID" value="TQE05075.1"/>
    <property type="molecule type" value="Genomic_DNA"/>
</dbReference>
<dbReference type="GO" id="GO:0005093">
    <property type="term" value="F:Rab GDP-dissociation inhibitor activity"/>
    <property type="evidence" value="ECO:0007669"/>
    <property type="project" value="TreeGrafter"/>
</dbReference>